<dbReference type="Proteomes" id="UP000242791">
    <property type="component" value="Unassembled WGS sequence"/>
</dbReference>
<evidence type="ECO:0000256" key="1">
    <source>
        <dbReference type="SAM" id="MobiDB-lite"/>
    </source>
</evidence>
<accession>A0A1J9Q3A7</accession>
<name>A0A1J9Q3A7_9EURO</name>
<feature type="region of interest" description="Disordered" evidence="1">
    <location>
        <begin position="103"/>
        <end position="178"/>
    </location>
</feature>
<gene>
    <name evidence="2" type="ORF">ACJ73_09054</name>
</gene>
<reference evidence="2 3" key="1">
    <citation type="submission" date="2015-08" db="EMBL/GenBank/DDBJ databases">
        <title>Emmonsia species relationships and genome sequence.</title>
        <authorList>
            <person name="Cuomo C.A."/>
            <person name="Schwartz I.S."/>
            <person name="Kenyon C."/>
            <person name="De Hoog G.S."/>
            <person name="Govender N.P."/>
            <person name="Botha A."/>
            <person name="Moreno L."/>
            <person name="De Vries M."/>
            <person name="Munoz J.F."/>
            <person name="Stielow J.B."/>
        </authorList>
    </citation>
    <scope>NUCLEOTIDE SEQUENCE [LARGE SCALE GENOMIC DNA]</scope>
    <source>
        <strain evidence="2 3">EI222</strain>
    </source>
</reference>
<comment type="caution">
    <text evidence="2">The sequence shown here is derived from an EMBL/GenBank/DDBJ whole genome shotgun (WGS) entry which is preliminary data.</text>
</comment>
<proteinExistence type="predicted"/>
<protein>
    <submittedName>
        <fullName evidence="2">Uncharacterized protein</fullName>
    </submittedName>
</protein>
<organism evidence="2 3">
    <name type="scientific">Blastomyces percursus</name>
    <dbReference type="NCBI Taxonomy" id="1658174"/>
    <lineage>
        <taxon>Eukaryota</taxon>
        <taxon>Fungi</taxon>
        <taxon>Dikarya</taxon>
        <taxon>Ascomycota</taxon>
        <taxon>Pezizomycotina</taxon>
        <taxon>Eurotiomycetes</taxon>
        <taxon>Eurotiomycetidae</taxon>
        <taxon>Onygenales</taxon>
        <taxon>Ajellomycetaceae</taxon>
        <taxon>Blastomyces</taxon>
    </lineage>
</organism>
<dbReference type="VEuPathDB" id="FungiDB:ACJ73_09054"/>
<keyword evidence="3" id="KW-1185">Reference proteome</keyword>
<feature type="compositionally biased region" description="Basic and acidic residues" evidence="1">
    <location>
        <begin position="129"/>
        <end position="139"/>
    </location>
</feature>
<dbReference type="EMBL" id="LGTZ01002371">
    <property type="protein sequence ID" value="OJD14683.1"/>
    <property type="molecule type" value="Genomic_DNA"/>
</dbReference>
<dbReference type="AlphaFoldDB" id="A0A1J9Q3A7"/>
<evidence type="ECO:0000313" key="2">
    <source>
        <dbReference type="EMBL" id="OJD14683.1"/>
    </source>
</evidence>
<feature type="non-terminal residue" evidence="2">
    <location>
        <position position="178"/>
    </location>
</feature>
<evidence type="ECO:0000313" key="3">
    <source>
        <dbReference type="Proteomes" id="UP000242791"/>
    </source>
</evidence>
<dbReference type="OrthoDB" id="1938621at2759"/>
<sequence>MVPPLSLSVQAVVPHPYQAILLPPVEIKRIPHTVPPFVFSSPLNTTTKELHNPKLDDDGNPMLINISPQAAKNRSDRPNVARALFPSWVGRFFSDGGLEGPPAARYRARRPNVARCSGQAPSRRVPLSRPRERPPDVEGGRGQGDIARRREGTKQRRAPTRPGGTQRGIEHVQATRCP</sequence>